<dbReference type="PANTHER" id="PTHR12845:SF7">
    <property type="entry name" value="RHO GUANINE NUCLEOTIDE EXCHANGE FACTOR 15"/>
    <property type="match status" value="1"/>
</dbReference>
<dbReference type="Gene3D" id="1.20.900.10">
    <property type="entry name" value="Dbl homology (DH) domain"/>
    <property type="match status" value="1"/>
</dbReference>
<evidence type="ECO:0000256" key="1">
    <source>
        <dbReference type="SAM" id="MobiDB-lite"/>
    </source>
</evidence>
<dbReference type="InterPro" id="IPR047271">
    <property type="entry name" value="Ephexin-like"/>
</dbReference>
<accession>A0A8C2S510</accession>
<dbReference type="InterPro" id="IPR000219">
    <property type="entry name" value="DH_dom"/>
</dbReference>
<sequence length="295" mass="33623">MQESLFEVVTSEASYLRSLRLLTDTFVLSQALRDTLTPRDHHTLFSNVQRVQGVSERFLGKLLSRVRASPHIRDLCDVVHAHAVGPFSVYVDYVRNQQYQEETYSRLMDTNVRFSAELRRLQSLPKCQRLPLPSFLLLPFQRITRLRMLLQNILRQTEEWSSRQDPSLCSPEVTSSLPYVPTRSDMQRWLGAFPTPGPLPCSADTVYEDCDCSQELCSEPSTPTKTEGRNVEFRAPPKHLHKNPEGWLKGLPGAFPAQLVCEVTGEHERRKHLRQHQRLLEAVGPSSGTPDAPPP</sequence>
<proteinExistence type="predicted"/>
<dbReference type="Ensembl" id="ENSCHIT00010054403.1">
    <property type="protein sequence ID" value="ENSCHIP00010038911.1"/>
    <property type="gene ID" value="ENSCHIG00010028752.1"/>
</dbReference>
<dbReference type="Pfam" id="PF00621">
    <property type="entry name" value="RhoGEF"/>
    <property type="match status" value="1"/>
</dbReference>
<dbReference type="SMART" id="SM00325">
    <property type="entry name" value="RhoGEF"/>
    <property type="match status" value="1"/>
</dbReference>
<evidence type="ECO:0000313" key="3">
    <source>
        <dbReference type="Ensembl" id="ENSCHIP00010038911.1"/>
    </source>
</evidence>
<reference evidence="3" key="1">
    <citation type="submission" date="2019-03" db="EMBL/GenBank/DDBJ databases">
        <title>Genome sequencing and reference-guided assembly of Black Bengal Goat (Capra hircus).</title>
        <authorList>
            <person name="Siddiki A.Z."/>
            <person name="Baten A."/>
            <person name="Billah M."/>
            <person name="Alam M.A.U."/>
            <person name="Shawrob K.S.M."/>
            <person name="Saha S."/>
            <person name="Chowdhury M."/>
            <person name="Rahman A.H."/>
            <person name="Stear M."/>
            <person name="Miah G."/>
            <person name="Das G.B."/>
            <person name="Hossain M.M."/>
            <person name="Kumkum M."/>
            <person name="Islam M.S."/>
            <person name="Mollah A.M."/>
            <person name="Ahsan A."/>
            <person name="Tusar F."/>
            <person name="Khan M.K.I."/>
        </authorList>
    </citation>
    <scope>NUCLEOTIDE SEQUENCE [LARGE SCALE GENOMIC DNA]</scope>
</reference>
<dbReference type="PANTHER" id="PTHR12845">
    <property type="entry name" value="GUANINE NUCLEOTIDE EXCHANGE FACTOR"/>
    <property type="match status" value="1"/>
</dbReference>
<dbReference type="SUPFAM" id="SSF48065">
    <property type="entry name" value="DBL homology domain (DH-domain)"/>
    <property type="match status" value="1"/>
</dbReference>
<protein>
    <recommendedName>
        <fullName evidence="2">DH domain-containing protein</fullName>
    </recommendedName>
</protein>
<dbReference type="InterPro" id="IPR035899">
    <property type="entry name" value="DBL_dom_sf"/>
</dbReference>
<dbReference type="GO" id="GO:0005085">
    <property type="term" value="F:guanyl-nucleotide exchange factor activity"/>
    <property type="evidence" value="ECO:0007669"/>
    <property type="project" value="InterPro"/>
</dbReference>
<feature type="domain" description="DH" evidence="2">
    <location>
        <begin position="1"/>
        <end position="172"/>
    </location>
</feature>
<reference evidence="3" key="2">
    <citation type="submission" date="2025-08" db="UniProtKB">
        <authorList>
            <consortium name="Ensembl"/>
        </authorList>
    </citation>
    <scope>IDENTIFICATION</scope>
</reference>
<name>A0A8C2S510_CAPHI</name>
<organism evidence="3">
    <name type="scientific">Capra hircus</name>
    <name type="common">Goat</name>
    <dbReference type="NCBI Taxonomy" id="9925"/>
    <lineage>
        <taxon>Eukaryota</taxon>
        <taxon>Metazoa</taxon>
        <taxon>Chordata</taxon>
        <taxon>Craniata</taxon>
        <taxon>Vertebrata</taxon>
        <taxon>Euteleostomi</taxon>
        <taxon>Mammalia</taxon>
        <taxon>Eutheria</taxon>
        <taxon>Laurasiatheria</taxon>
        <taxon>Artiodactyla</taxon>
        <taxon>Ruminantia</taxon>
        <taxon>Pecora</taxon>
        <taxon>Bovidae</taxon>
        <taxon>Caprinae</taxon>
        <taxon>Capra</taxon>
    </lineage>
</organism>
<evidence type="ECO:0000259" key="2">
    <source>
        <dbReference type="PROSITE" id="PS50010"/>
    </source>
</evidence>
<dbReference type="AlphaFoldDB" id="A0A8C2S510"/>
<feature type="region of interest" description="Disordered" evidence="1">
    <location>
        <begin position="268"/>
        <end position="295"/>
    </location>
</feature>
<dbReference type="PROSITE" id="PS50010">
    <property type="entry name" value="DH_2"/>
    <property type="match status" value="1"/>
</dbReference>